<comment type="caution">
    <text evidence="1">The sequence shown here is derived from an EMBL/GenBank/DDBJ whole genome shotgun (WGS) entry which is preliminary data.</text>
</comment>
<reference evidence="1 2" key="1">
    <citation type="submission" date="2019-04" db="EMBL/GenBank/DDBJ databases">
        <title>Flavobacterium sp. nov. isolated from construction timber.</title>
        <authorList>
            <person name="Lin S.-Y."/>
            <person name="Chang C.-T."/>
            <person name="Young C.-C."/>
        </authorList>
    </citation>
    <scope>NUCLEOTIDE SEQUENCE [LARGE SCALE GENOMIC DNA]</scope>
    <source>
        <strain evidence="1 2">CC-CTC003</strain>
    </source>
</reference>
<dbReference type="Pfam" id="PF19654">
    <property type="entry name" value="DUF6157"/>
    <property type="match status" value="1"/>
</dbReference>
<dbReference type="RefSeq" id="WP_136403500.1">
    <property type="nucleotide sequence ID" value="NZ_SSNZ01000005.1"/>
</dbReference>
<gene>
    <name evidence="1" type="ORF">E6C50_12150</name>
</gene>
<dbReference type="EMBL" id="SSNZ01000005">
    <property type="protein sequence ID" value="THF49493.1"/>
    <property type="molecule type" value="Genomic_DNA"/>
</dbReference>
<dbReference type="OrthoDB" id="2361182at2"/>
<sequence length="136" mass="15473">MKSTNYQNTFIAVAEDCPVSQAAIPPIRGSEKSAVNLQFETLRDNPYRYTSDDILFAVYALKNHIPKSNYDSERELFFTKSQACLRCSPLSKRYGWGTHHNAEGKVALYAIDSDDYKKLAQDSVLTQVKAMRSKRK</sequence>
<organism evidence="1 2">
    <name type="scientific">Flavobacterium supellecticarium</name>
    <dbReference type="NCBI Taxonomy" id="2565924"/>
    <lineage>
        <taxon>Bacteria</taxon>
        <taxon>Pseudomonadati</taxon>
        <taxon>Bacteroidota</taxon>
        <taxon>Flavobacteriia</taxon>
        <taxon>Flavobacteriales</taxon>
        <taxon>Flavobacteriaceae</taxon>
        <taxon>Flavobacterium</taxon>
    </lineage>
</organism>
<evidence type="ECO:0000313" key="2">
    <source>
        <dbReference type="Proteomes" id="UP000307507"/>
    </source>
</evidence>
<dbReference type="AlphaFoldDB" id="A0A4V3W823"/>
<dbReference type="InterPro" id="IPR046155">
    <property type="entry name" value="DUF6157"/>
</dbReference>
<proteinExistence type="predicted"/>
<dbReference type="Proteomes" id="UP000307507">
    <property type="component" value="Unassembled WGS sequence"/>
</dbReference>
<evidence type="ECO:0000313" key="1">
    <source>
        <dbReference type="EMBL" id="THF49493.1"/>
    </source>
</evidence>
<accession>A0A4V3W823</accession>
<keyword evidence="2" id="KW-1185">Reference proteome</keyword>
<protein>
    <submittedName>
        <fullName evidence="1">Uncharacterized protein</fullName>
    </submittedName>
</protein>
<name>A0A4V3W823_9FLAO</name>